<gene>
    <name evidence="2" type="ORF">N8I77_013054</name>
</gene>
<evidence type="ECO:0000313" key="3">
    <source>
        <dbReference type="Proteomes" id="UP001265746"/>
    </source>
</evidence>
<reference evidence="2" key="1">
    <citation type="submission" date="2023-06" db="EMBL/GenBank/DDBJ databases">
        <authorList>
            <person name="Noh H."/>
        </authorList>
    </citation>
    <scope>NUCLEOTIDE SEQUENCE</scope>
    <source>
        <strain evidence="2">DUCC20226</strain>
    </source>
</reference>
<dbReference type="Proteomes" id="UP001265746">
    <property type="component" value="Unassembled WGS sequence"/>
</dbReference>
<protein>
    <recommendedName>
        <fullName evidence="4">Reverse transcriptase domain-containing protein</fullName>
    </recommendedName>
</protein>
<comment type="caution">
    <text evidence="2">The sequence shown here is derived from an EMBL/GenBank/DDBJ whole genome shotgun (WGS) entry which is preliminary data.</text>
</comment>
<sequence length="963" mass="109912">MSGSVFSETLQQITDTKLYELSKKRAVFEAKKASTLSSIGSQADPIERLVDLSNGVKESFGIRLDKDGKVLTNLTKHPHLEVQLKNLDRFLAQARSDPSVSIKTLADWEENLLRHLEIQSLKFQYATLYGQLVTEWLSGDQKKGGDKEEDTEMGEAFEDVGSTAKLKSKEEWETKAFEPAHVDVNSLSGYLEVLFGLAESEQDQFSKKRRQALQKLREEVEDFEVDISRPDQLNNGNLRWTIQGLMSSELLTNEKREVLKDFLGNPVILSEIADVLNLRLAALESWGWGPNGVSVEQRRKISGVYSIHMHEDVLQAIFLQYIGVKWSVFFKKALTSFRKTEGAWTSLHKDIPEHEKRRLEYYLGPVHRRRSLQKERQKLYNNEYFVARLLSRVNEVIETVDGEVEANFDNCFESLAVGSRNRKRKKLFALRSLASKTDAVDSYSPSEPEFCSDEEEDDEVNTSKPAKTPMQLKQQVVHLLSTEIAINKKLHGGITAFHAVFEEWESLLPHETICTILRFLGVSQAWIGFFTQYLQAPLRLMGEGHESSKIRRRGIPTSHALSDVLGETVLFCLDLTVNQAASGQPLWRYNDDLWFWSPDHNTAVAAWKAVEGFASATGTSINPRKTGSVRISEKQESQLEINEVLPQEGIRWGFLFLSPHTGRFEIDQKMVDKHIDELRKQLNDKYSVFSFIQTWNAFAAKFFSSNFGKSANCFGRQHVDDMLATHKRIQQQIFSSDSGNGRMGTSSSIIGYLRETIEQRFDIKNVPDGYFYFPVDLGGLDLQSPFISLLQIRDSVLESHDSLFKDMFETEHEAYTRFKNRFISGTVNRKQTSNPQWRPEAQHDRDNFLDIAEFVSHREDLGIITDESAPHDILWVFQQLMAQPVEESIDEVPELQTGLAQLKPGGQAIKQQWHDMDATWRWITAMYGPEIVERFGGLSIVDSGLLPMGMVGLLREKRVTWQG</sequence>
<dbReference type="PANTHER" id="PTHR37015">
    <property type="entry name" value="REVERSE TRANSCRIPTASE DOMAIN-CONTAINING PROTEIN"/>
    <property type="match status" value="1"/>
</dbReference>
<feature type="compositionally biased region" description="Acidic residues" evidence="1">
    <location>
        <begin position="450"/>
        <end position="460"/>
    </location>
</feature>
<evidence type="ECO:0008006" key="4">
    <source>
        <dbReference type="Google" id="ProtNLM"/>
    </source>
</evidence>
<evidence type="ECO:0000256" key="1">
    <source>
        <dbReference type="SAM" id="MobiDB-lite"/>
    </source>
</evidence>
<name>A0AAD9S2A4_PHOAM</name>
<proteinExistence type="predicted"/>
<dbReference type="AlphaFoldDB" id="A0AAD9S2A4"/>
<organism evidence="2 3">
    <name type="scientific">Phomopsis amygdali</name>
    <name type="common">Fusicoccum amygdali</name>
    <dbReference type="NCBI Taxonomy" id="1214568"/>
    <lineage>
        <taxon>Eukaryota</taxon>
        <taxon>Fungi</taxon>
        <taxon>Dikarya</taxon>
        <taxon>Ascomycota</taxon>
        <taxon>Pezizomycotina</taxon>
        <taxon>Sordariomycetes</taxon>
        <taxon>Sordariomycetidae</taxon>
        <taxon>Diaporthales</taxon>
        <taxon>Diaporthaceae</taxon>
        <taxon>Diaporthe</taxon>
    </lineage>
</organism>
<accession>A0AAD9S2A4</accession>
<feature type="region of interest" description="Disordered" evidence="1">
    <location>
        <begin position="440"/>
        <end position="467"/>
    </location>
</feature>
<keyword evidence="3" id="KW-1185">Reference proteome</keyword>
<dbReference type="PANTHER" id="PTHR37015:SF2">
    <property type="entry name" value="REVERSE TRANSCRIPTASE DOMAIN-CONTAINING PROTEIN"/>
    <property type="match status" value="1"/>
</dbReference>
<evidence type="ECO:0000313" key="2">
    <source>
        <dbReference type="EMBL" id="KAK2597193.1"/>
    </source>
</evidence>
<dbReference type="EMBL" id="JAUJFL010000010">
    <property type="protein sequence ID" value="KAK2597193.1"/>
    <property type="molecule type" value="Genomic_DNA"/>
</dbReference>